<dbReference type="Proteomes" id="UP000009047">
    <property type="component" value="Chromosome"/>
</dbReference>
<evidence type="ECO:0000313" key="3">
    <source>
        <dbReference type="Proteomes" id="UP000009047"/>
    </source>
</evidence>
<dbReference type="PROSITE" id="PS51186">
    <property type="entry name" value="GNAT"/>
    <property type="match status" value="1"/>
</dbReference>
<dbReference type="InterPro" id="IPR016181">
    <property type="entry name" value="Acyl_CoA_acyltransferase"/>
</dbReference>
<dbReference type="InterPro" id="IPR000182">
    <property type="entry name" value="GNAT_dom"/>
</dbReference>
<dbReference type="Pfam" id="PF00583">
    <property type="entry name" value="Acetyltransf_1"/>
    <property type="match status" value="1"/>
</dbReference>
<dbReference type="Gene3D" id="3.40.630.30">
    <property type="match status" value="2"/>
</dbReference>
<name>E1QDG4_DESB2</name>
<accession>E1QDG4</accession>
<organism evidence="2 3">
    <name type="scientific">Desulfarculus baarsii (strain ATCC 33931 / DSM 2075 / LMG 7858 / VKM B-1802 / 2st14)</name>
    <dbReference type="NCBI Taxonomy" id="644282"/>
    <lineage>
        <taxon>Bacteria</taxon>
        <taxon>Pseudomonadati</taxon>
        <taxon>Thermodesulfobacteriota</taxon>
        <taxon>Desulfarculia</taxon>
        <taxon>Desulfarculales</taxon>
        <taxon>Desulfarculaceae</taxon>
        <taxon>Desulfarculus</taxon>
    </lineage>
</organism>
<protein>
    <submittedName>
        <fullName evidence="2">GCN5-related N-acetyltransferase</fullName>
    </submittedName>
</protein>
<evidence type="ECO:0000313" key="2">
    <source>
        <dbReference type="EMBL" id="ADK83483.1"/>
    </source>
</evidence>
<dbReference type="HOGENOM" id="CLU_663467_0_0_7"/>
<evidence type="ECO:0000259" key="1">
    <source>
        <dbReference type="PROSITE" id="PS51186"/>
    </source>
</evidence>
<dbReference type="AlphaFoldDB" id="E1QDG4"/>
<dbReference type="EMBL" id="CP002085">
    <property type="protein sequence ID" value="ADK83483.1"/>
    <property type="molecule type" value="Genomic_DNA"/>
</dbReference>
<dbReference type="STRING" id="644282.Deba_0104"/>
<dbReference type="OrthoDB" id="5950343at2"/>
<dbReference type="GO" id="GO:0016747">
    <property type="term" value="F:acyltransferase activity, transferring groups other than amino-acyl groups"/>
    <property type="evidence" value="ECO:0007669"/>
    <property type="project" value="InterPro"/>
</dbReference>
<reference evidence="2 3" key="1">
    <citation type="journal article" date="2010" name="Stand. Genomic Sci.">
        <title>Complete genome sequence of Desulfarculus baarsii type strain (2st14).</title>
        <authorList>
            <person name="Sun H."/>
            <person name="Spring S."/>
            <person name="Lapidus A."/>
            <person name="Davenport K."/>
            <person name="Del Rio T.G."/>
            <person name="Tice H."/>
            <person name="Nolan M."/>
            <person name="Copeland A."/>
            <person name="Cheng J.F."/>
            <person name="Lucas S."/>
            <person name="Tapia R."/>
            <person name="Goodwin L."/>
            <person name="Pitluck S."/>
            <person name="Ivanova N."/>
            <person name="Pagani I."/>
            <person name="Mavromatis K."/>
            <person name="Ovchinnikova G."/>
            <person name="Pati A."/>
            <person name="Chen A."/>
            <person name="Palaniappan K."/>
            <person name="Hauser L."/>
            <person name="Chang Y.J."/>
            <person name="Jeffries C.D."/>
            <person name="Detter J.C."/>
            <person name="Han C."/>
            <person name="Rohde M."/>
            <person name="Brambilla E."/>
            <person name="Goker M."/>
            <person name="Woyke T."/>
            <person name="Bristow J."/>
            <person name="Eisen J.A."/>
            <person name="Markowitz V."/>
            <person name="Hugenholtz P."/>
            <person name="Kyrpides N.C."/>
            <person name="Klenk H.P."/>
            <person name="Land M."/>
        </authorList>
    </citation>
    <scope>NUCLEOTIDE SEQUENCE [LARGE SCALE GENOMIC DNA]</scope>
    <source>
        <strain evidence="3">ATCC 33931 / DSM 2075 / LMG 7858 / VKM B-1802 / 2st14</strain>
    </source>
</reference>
<dbReference type="SUPFAM" id="SSF55729">
    <property type="entry name" value="Acyl-CoA N-acyltransferases (Nat)"/>
    <property type="match status" value="2"/>
</dbReference>
<keyword evidence="3" id="KW-1185">Reference proteome</keyword>
<dbReference type="CDD" id="cd04301">
    <property type="entry name" value="NAT_SF"/>
    <property type="match status" value="1"/>
</dbReference>
<dbReference type="eggNOG" id="COG0456">
    <property type="taxonomic scope" value="Bacteria"/>
</dbReference>
<dbReference type="RefSeq" id="WP_013256939.1">
    <property type="nucleotide sequence ID" value="NC_014365.1"/>
</dbReference>
<sequence>MGKLQFLTDPFLRVNLDIDGARSNHPFFAQVVKHFWAESNARHPKLPLVKAFRHGVAIGVLPRCFDEYFALISPAARRNCKKAEREGFGFARINFNDHLADIAAIRCSSPVRQGAMPESYLCGDVKPCTDPPSQSNTHDYPYFGVLKDGRLLAYAGCLVSGEVMLIQHILGHADFQSFGIVPMMIVEMARYCLQNYPGVLYYGYGSYYGASDEMQRFKAKFLFTPHRVDWRLGCGQSAPAQPLTPPMFASESDEAANYQNVYRLVNPRPIATAARTGVRFLVLRGPASGLVGFDYLRRLSGSAGALKSLLKICTRRRFFFMVEEDGDAVSTGWCTLAPCAHYEVEPQAVIIGPIWTAPGERRRGLATYALKNAINECIQHGASIIYIDTSRDNIAAQRVFANCGFGEPVMRYPR</sequence>
<proteinExistence type="predicted"/>
<gene>
    <name evidence="2" type="ordered locus">Deba_0104</name>
</gene>
<dbReference type="KEGG" id="dbr:Deba_0104"/>
<feature type="domain" description="N-acetyltransferase" evidence="1">
    <location>
        <begin position="281"/>
        <end position="414"/>
    </location>
</feature>